<dbReference type="InterPro" id="IPR050549">
    <property type="entry name" value="MFS_Trehalose_Transporter"/>
</dbReference>
<feature type="transmembrane region" description="Helical" evidence="8">
    <location>
        <begin position="73"/>
        <end position="90"/>
    </location>
</feature>
<reference evidence="11" key="1">
    <citation type="submission" date="2025-08" db="UniProtKB">
        <authorList>
            <consortium name="RefSeq"/>
        </authorList>
    </citation>
    <scope>IDENTIFICATION</scope>
    <source>
        <tissue evidence="11">Whole body</tissue>
    </source>
</reference>
<accession>A0A8B8G370</accession>
<feature type="transmembrane region" description="Helical" evidence="8">
    <location>
        <begin position="189"/>
        <end position="207"/>
    </location>
</feature>
<evidence type="ECO:0000256" key="6">
    <source>
        <dbReference type="ARBA" id="ARBA00022989"/>
    </source>
</evidence>
<evidence type="ECO:0000313" key="11">
    <source>
        <dbReference type="RefSeq" id="XP_025417243.1"/>
    </source>
</evidence>
<feature type="transmembrane region" description="Helical" evidence="8">
    <location>
        <begin position="407"/>
        <end position="424"/>
    </location>
</feature>
<dbReference type="InterPro" id="IPR003663">
    <property type="entry name" value="Sugar/inositol_transpt"/>
</dbReference>
<keyword evidence="4" id="KW-0762">Sugar transport</keyword>
<dbReference type="PROSITE" id="PS50850">
    <property type="entry name" value="MFS"/>
    <property type="match status" value="1"/>
</dbReference>
<feature type="transmembrane region" description="Helical" evidence="8">
    <location>
        <begin position="306"/>
        <end position="330"/>
    </location>
</feature>
<dbReference type="Proteomes" id="UP000694846">
    <property type="component" value="Unplaced"/>
</dbReference>
<dbReference type="Pfam" id="PF00083">
    <property type="entry name" value="Sugar_tr"/>
    <property type="match status" value="1"/>
</dbReference>
<evidence type="ECO:0000256" key="3">
    <source>
        <dbReference type="ARBA" id="ARBA00022475"/>
    </source>
</evidence>
<evidence type="ECO:0000256" key="8">
    <source>
        <dbReference type="SAM" id="Phobius"/>
    </source>
</evidence>
<keyword evidence="6 8" id="KW-1133">Transmembrane helix</keyword>
<sequence>MKSLIDNHMSRENERLIGEDEAERAKSCYRQLLAAFLASLMSLSSGTVIAGWSPSGGHPNDVDLNMWTEDQESWVIAIYVLGALVGALPSGRLSRRYGRKKYLIWLAFPMIAGWLICLLYSNSLVLECVGRFFCGLSVGATTVAVPLYASDVSSDVLRGRTGVFFDFMLCAGILYAYVARALLNSLRDFIKVCVLVPITFVAVFSCMPESPVHLFEKGQYEQATTTFRWLRGRRFNVNQEFEKIERSRFDFKVSTECGENKIGNNKKFWWKVIFITFGLVFAQRMSGAGAIIQYSDSLFEMSASNIPPDAACVIIGVFQLAGSGLSFFLIDKIGRRTLLLISSGVITICLMMLTIYFKLSNSGALDNSPWKISVLFILCTFIVAFRLGLGPIPWFISTELIPTENGGLPSVAATFSWTLSFVIMKTFKMIVDSSPIALWATFAALSVIGFIFILFYVPETNNKSREEIRINLTCR</sequence>
<protein>
    <submittedName>
        <fullName evidence="11">Facilitated trehalose transporter Tret1-like isoform X1</fullName>
    </submittedName>
</protein>
<feature type="transmembrane region" description="Helical" evidence="8">
    <location>
        <begin position="268"/>
        <end position="286"/>
    </location>
</feature>
<dbReference type="Gene3D" id="1.20.1250.20">
    <property type="entry name" value="MFS general substrate transporter like domains"/>
    <property type="match status" value="1"/>
</dbReference>
<dbReference type="InterPro" id="IPR005829">
    <property type="entry name" value="Sugar_transporter_CS"/>
</dbReference>
<dbReference type="InterPro" id="IPR020846">
    <property type="entry name" value="MFS_dom"/>
</dbReference>
<dbReference type="GO" id="GO:0005886">
    <property type="term" value="C:plasma membrane"/>
    <property type="evidence" value="ECO:0007669"/>
    <property type="project" value="UniProtKB-SubCell"/>
</dbReference>
<feature type="transmembrane region" description="Helical" evidence="8">
    <location>
        <begin position="102"/>
        <end position="123"/>
    </location>
</feature>
<name>A0A8B8G370_9HEMI</name>
<dbReference type="PRINTS" id="PR00171">
    <property type="entry name" value="SUGRTRNSPORT"/>
</dbReference>
<evidence type="ECO:0000313" key="10">
    <source>
        <dbReference type="Proteomes" id="UP000694846"/>
    </source>
</evidence>
<evidence type="ECO:0000256" key="2">
    <source>
        <dbReference type="ARBA" id="ARBA00022448"/>
    </source>
</evidence>
<dbReference type="AlphaFoldDB" id="A0A8B8G370"/>
<feature type="transmembrane region" description="Helical" evidence="8">
    <location>
        <begin position="372"/>
        <end position="395"/>
    </location>
</feature>
<feature type="transmembrane region" description="Helical" evidence="8">
    <location>
        <begin position="436"/>
        <end position="457"/>
    </location>
</feature>
<dbReference type="PANTHER" id="PTHR48021">
    <property type="match status" value="1"/>
</dbReference>
<proteinExistence type="predicted"/>
<dbReference type="PROSITE" id="PS00216">
    <property type="entry name" value="SUGAR_TRANSPORT_1"/>
    <property type="match status" value="1"/>
</dbReference>
<dbReference type="PANTHER" id="PTHR48021:SF1">
    <property type="entry name" value="GH07001P-RELATED"/>
    <property type="match status" value="1"/>
</dbReference>
<gene>
    <name evidence="11" type="primary">LOC112688315</name>
</gene>
<keyword evidence="10" id="KW-1185">Reference proteome</keyword>
<evidence type="ECO:0000256" key="4">
    <source>
        <dbReference type="ARBA" id="ARBA00022597"/>
    </source>
</evidence>
<feature type="transmembrane region" description="Helical" evidence="8">
    <location>
        <begin position="129"/>
        <end position="149"/>
    </location>
</feature>
<evidence type="ECO:0000259" key="9">
    <source>
        <dbReference type="PROSITE" id="PS50850"/>
    </source>
</evidence>
<comment type="subcellular location">
    <subcellularLocation>
        <location evidence="1">Cell membrane</location>
        <topology evidence="1">Multi-pass membrane protein</topology>
    </subcellularLocation>
</comment>
<keyword evidence="5 8" id="KW-0812">Transmembrane</keyword>
<dbReference type="FunFam" id="1.20.1250.20:FF:000218">
    <property type="entry name" value="facilitated trehalose transporter Tret1"/>
    <property type="match status" value="1"/>
</dbReference>
<dbReference type="InterPro" id="IPR036259">
    <property type="entry name" value="MFS_trans_sf"/>
</dbReference>
<dbReference type="OrthoDB" id="6612291at2759"/>
<evidence type="ECO:0000256" key="5">
    <source>
        <dbReference type="ARBA" id="ARBA00022692"/>
    </source>
</evidence>
<dbReference type="InterPro" id="IPR005828">
    <property type="entry name" value="MFS_sugar_transport-like"/>
</dbReference>
<dbReference type="RefSeq" id="XP_025417243.1">
    <property type="nucleotide sequence ID" value="XM_025561458.1"/>
</dbReference>
<keyword evidence="3" id="KW-1003">Cell membrane</keyword>
<dbReference type="GeneID" id="112688315"/>
<organism evidence="10 11">
    <name type="scientific">Sipha flava</name>
    <name type="common">yellow sugarcane aphid</name>
    <dbReference type="NCBI Taxonomy" id="143950"/>
    <lineage>
        <taxon>Eukaryota</taxon>
        <taxon>Metazoa</taxon>
        <taxon>Ecdysozoa</taxon>
        <taxon>Arthropoda</taxon>
        <taxon>Hexapoda</taxon>
        <taxon>Insecta</taxon>
        <taxon>Pterygota</taxon>
        <taxon>Neoptera</taxon>
        <taxon>Paraneoptera</taxon>
        <taxon>Hemiptera</taxon>
        <taxon>Sternorrhyncha</taxon>
        <taxon>Aphidomorpha</taxon>
        <taxon>Aphidoidea</taxon>
        <taxon>Aphididae</taxon>
        <taxon>Sipha</taxon>
    </lineage>
</organism>
<dbReference type="SUPFAM" id="SSF103473">
    <property type="entry name" value="MFS general substrate transporter"/>
    <property type="match status" value="1"/>
</dbReference>
<keyword evidence="2" id="KW-0813">Transport</keyword>
<keyword evidence="7 8" id="KW-0472">Membrane</keyword>
<evidence type="ECO:0000256" key="1">
    <source>
        <dbReference type="ARBA" id="ARBA00004651"/>
    </source>
</evidence>
<feature type="transmembrane region" description="Helical" evidence="8">
    <location>
        <begin position="32"/>
        <end position="53"/>
    </location>
</feature>
<feature type="transmembrane region" description="Helical" evidence="8">
    <location>
        <begin position="161"/>
        <end position="183"/>
    </location>
</feature>
<feature type="domain" description="Major facilitator superfamily (MFS) profile" evidence="9">
    <location>
        <begin position="31"/>
        <end position="461"/>
    </location>
</feature>
<feature type="transmembrane region" description="Helical" evidence="8">
    <location>
        <begin position="337"/>
        <end position="357"/>
    </location>
</feature>
<evidence type="ECO:0000256" key="7">
    <source>
        <dbReference type="ARBA" id="ARBA00023136"/>
    </source>
</evidence>
<dbReference type="GO" id="GO:0022857">
    <property type="term" value="F:transmembrane transporter activity"/>
    <property type="evidence" value="ECO:0007669"/>
    <property type="project" value="InterPro"/>
</dbReference>